<dbReference type="EMBL" id="JBANRG010000001">
    <property type="protein sequence ID" value="KAK7472527.1"/>
    <property type="molecule type" value="Genomic_DNA"/>
</dbReference>
<evidence type="ECO:0000256" key="1">
    <source>
        <dbReference type="SAM" id="Phobius"/>
    </source>
</evidence>
<gene>
    <name evidence="2" type="ORF">VKT23_000642</name>
</gene>
<keyword evidence="1" id="KW-0472">Membrane</keyword>
<reference evidence="2 3" key="1">
    <citation type="submission" date="2024-01" db="EMBL/GenBank/DDBJ databases">
        <title>A draft genome for the cacao thread blight pathogen Marasmiellus scandens.</title>
        <authorList>
            <person name="Baruah I.K."/>
            <person name="Leung J."/>
            <person name="Bukari Y."/>
            <person name="Amoako-Attah I."/>
            <person name="Meinhardt L.W."/>
            <person name="Bailey B.A."/>
            <person name="Cohen S.P."/>
        </authorList>
    </citation>
    <scope>NUCLEOTIDE SEQUENCE [LARGE SCALE GENOMIC DNA]</scope>
    <source>
        <strain evidence="2 3">GH-19</strain>
    </source>
</reference>
<accession>A0ABR1K5P6</accession>
<evidence type="ECO:0000313" key="2">
    <source>
        <dbReference type="EMBL" id="KAK7472527.1"/>
    </source>
</evidence>
<sequence>MPYPLRIRVRNRGIFLIFLLAVAGILTYLYFLYRPPYALYSALERNELVSAQDLLSKHSKDHKFVVFKQLQGAGFNNQVQEILLYHHLALITSRTYVFQPFIWRPRRHQPLPLSAFLPGPVRKAVPIALLDQICAPEDTIHATVNTSYEFRWEESQDILKRPERCVVVDSWILHWNYLASASLGQVWPSFRQYLSEHFEWSPQILEITQRSQEQLNLRQYFAIDDGRDPYMAIHLRRGDFSDHCSRLADTKASFTTWVGLQSLKPSTLPPALDTTDPENILLHCYSPLDRILGAISLQARTHPHIRTIHILHDAAIDHPQVWIDILKLKTAFTSAVWAARNGWGESGPIQRVTHSGMIPLRSGENDFSIAVDMEIARRADVFIGNGYSSLSSQVIALRMATEDANSEMKDMTLL</sequence>
<keyword evidence="3" id="KW-1185">Reference proteome</keyword>
<dbReference type="CDD" id="cd11296">
    <property type="entry name" value="O-FucT_like"/>
    <property type="match status" value="1"/>
</dbReference>
<feature type="transmembrane region" description="Helical" evidence="1">
    <location>
        <begin position="12"/>
        <end position="33"/>
    </location>
</feature>
<protein>
    <submittedName>
        <fullName evidence="2">Uncharacterized protein</fullName>
    </submittedName>
</protein>
<dbReference type="Gene3D" id="3.40.50.11350">
    <property type="match status" value="1"/>
</dbReference>
<dbReference type="Proteomes" id="UP001498398">
    <property type="component" value="Unassembled WGS sequence"/>
</dbReference>
<comment type="caution">
    <text evidence="2">The sequence shown here is derived from an EMBL/GenBank/DDBJ whole genome shotgun (WGS) entry which is preliminary data.</text>
</comment>
<name>A0ABR1K5P6_9AGAR</name>
<keyword evidence="1" id="KW-1133">Transmembrane helix</keyword>
<keyword evidence="1" id="KW-0812">Transmembrane</keyword>
<organism evidence="2 3">
    <name type="scientific">Marasmiellus scandens</name>
    <dbReference type="NCBI Taxonomy" id="2682957"/>
    <lineage>
        <taxon>Eukaryota</taxon>
        <taxon>Fungi</taxon>
        <taxon>Dikarya</taxon>
        <taxon>Basidiomycota</taxon>
        <taxon>Agaricomycotina</taxon>
        <taxon>Agaricomycetes</taxon>
        <taxon>Agaricomycetidae</taxon>
        <taxon>Agaricales</taxon>
        <taxon>Marasmiineae</taxon>
        <taxon>Omphalotaceae</taxon>
        <taxon>Marasmiellus</taxon>
    </lineage>
</organism>
<proteinExistence type="predicted"/>
<evidence type="ECO:0000313" key="3">
    <source>
        <dbReference type="Proteomes" id="UP001498398"/>
    </source>
</evidence>